<comment type="caution">
    <text evidence="1">The sequence shown here is derived from an EMBL/GenBank/DDBJ whole genome shotgun (WGS) entry which is preliminary data.</text>
</comment>
<reference evidence="2" key="1">
    <citation type="journal article" date="2019" name="Int. J. Syst. Evol. Microbiol.">
        <title>The Global Catalogue of Microorganisms (GCM) 10K type strain sequencing project: providing services to taxonomists for standard genome sequencing and annotation.</title>
        <authorList>
            <consortium name="The Broad Institute Genomics Platform"/>
            <consortium name="The Broad Institute Genome Sequencing Center for Infectious Disease"/>
            <person name="Wu L."/>
            <person name="Ma J."/>
        </authorList>
    </citation>
    <scope>NUCLEOTIDE SEQUENCE [LARGE SCALE GENOMIC DNA]</scope>
    <source>
        <strain evidence="2">JCM 14234</strain>
    </source>
</reference>
<dbReference type="Proteomes" id="UP001501035">
    <property type="component" value="Unassembled WGS sequence"/>
</dbReference>
<protein>
    <recommendedName>
        <fullName evidence="3">Transposase</fullName>
    </recommendedName>
</protein>
<organism evidence="1 2">
    <name type="scientific">Gordonia defluvii</name>
    <dbReference type="NCBI Taxonomy" id="283718"/>
    <lineage>
        <taxon>Bacteria</taxon>
        <taxon>Bacillati</taxon>
        <taxon>Actinomycetota</taxon>
        <taxon>Actinomycetes</taxon>
        <taxon>Mycobacteriales</taxon>
        <taxon>Gordoniaceae</taxon>
        <taxon>Gordonia</taxon>
    </lineage>
</organism>
<dbReference type="RefSeq" id="WP_290705781.1">
    <property type="nucleotide sequence ID" value="NZ_BAAAVS010000024.1"/>
</dbReference>
<evidence type="ECO:0008006" key="3">
    <source>
        <dbReference type="Google" id="ProtNLM"/>
    </source>
</evidence>
<evidence type="ECO:0000313" key="2">
    <source>
        <dbReference type="Proteomes" id="UP001501035"/>
    </source>
</evidence>
<name>A0ABP6LBP6_9ACTN</name>
<evidence type="ECO:0000313" key="1">
    <source>
        <dbReference type="EMBL" id="GAA3038823.1"/>
    </source>
</evidence>
<keyword evidence="2" id="KW-1185">Reference proteome</keyword>
<gene>
    <name evidence="1" type="ORF">GCM10010528_19250</name>
</gene>
<proteinExistence type="predicted"/>
<dbReference type="EMBL" id="BAAAVS010000024">
    <property type="protein sequence ID" value="GAA3038823.1"/>
    <property type="molecule type" value="Genomic_DNA"/>
</dbReference>
<accession>A0ABP6LBP6</accession>
<sequence>MIDPPVRGAVVPDHVGVLCERAQAVAATRNACADRGVSPAGVAGRHLRGNRQEIRLTSAKRAPVELLTTVRADCAMKEA</sequence>